<sequence>MSPLLRAALAEVETFAVERGWAPPSAHTVEEAQRLIEATTTAWPAPAVSVEPDGAIALEWEADARGWLKLSVRGHGEIAHEAVIEGDEYEQTEPWPVTPDAHALPDWAHELLRRLWPCDA</sequence>
<name>A0A848FBI8_9BURK</name>
<evidence type="ECO:0000313" key="2">
    <source>
        <dbReference type="Proteomes" id="UP000574067"/>
    </source>
</evidence>
<accession>A0A848FBI8</accession>
<dbReference type="AlphaFoldDB" id="A0A848FBI8"/>
<evidence type="ECO:0000313" key="1">
    <source>
        <dbReference type="EMBL" id="NML15683.1"/>
    </source>
</evidence>
<keyword evidence="2" id="KW-1185">Reference proteome</keyword>
<reference evidence="1 2" key="1">
    <citation type="submission" date="2020-04" db="EMBL/GenBank/DDBJ databases">
        <title>Azohydromonas sp. isolated from soil.</title>
        <authorList>
            <person name="Dahal R.H."/>
        </authorList>
    </citation>
    <scope>NUCLEOTIDE SEQUENCE [LARGE SCALE GENOMIC DNA]</scope>
    <source>
        <strain evidence="1 2">G-1-1-14</strain>
    </source>
</reference>
<proteinExistence type="predicted"/>
<dbReference type="RefSeq" id="WP_169160593.1">
    <property type="nucleotide sequence ID" value="NZ_JABBFW010000007.1"/>
</dbReference>
<comment type="caution">
    <text evidence="1">The sequence shown here is derived from an EMBL/GenBank/DDBJ whole genome shotgun (WGS) entry which is preliminary data.</text>
</comment>
<dbReference type="Proteomes" id="UP000574067">
    <property type="component" value="Unassembled WGS sequence"/>
</dbReference>
<protein>
    <submittedName>
        <fullName evidence="1">Uncharacterized protein</fullName>
    </submittedName>
</protein>
<dbReference type="EMBL" id="JABBFW010000007">
    <property type="protein sequence ID" value="NML15683.1"/>
    <property type="molecule type" value="Genomic_DNA"/>
</dbReference>
<organism evidence="1 2">
    <name type="scientific">Azohydromonas caseinilytica</name>
    <dbReference type="NCBI Taxonomy" id="2728836"/>
    <lineage>
        <taxon>Bacteria</taxon>
        <taxon>Pseudomonadati</taxon>
        <taxon>Pseudomonadota</taxon>
        <taxon>Betaproteobacteria</taxon>
        <taxon>Burkholderiales</taxon>
        <taxon>Sphaerotilaceae</taxon>
        <taxon>Azohydromonas</taxon>
    </lineage>
</organism>
<gene>
    <name evidence="1" type="ORF">HHL10_11955</name>
</gene>